<feature type="region of interest" description="Disordered" evidence="1">
    <location>
        <begin position="1"/>
        <end position="85"/>
    </location>
</feature>
<proteinExistence type="predicted"/>
<keyword evidence="2" id="KW-1133">Transmembrane helix</keyword>
<feature type="transmembrane region" description="Helical" evidence="2">
    <location>
        <begin position="102"/>
        <end position="125"/>
    </location>
</feature>
<name>A0ABN6AC84_MYCNT</name>
<evidence type="ECO:0008006" key="5">
    <source>
        <dbReference type="Google" id="ProtNLM"/>
    </source>
</evidence>
<sequence>MPDDKAPDHKDASNPGTEAFVPDFSDGDDDSEHTGTQSWVPDFDDDTGEHPVATEPGPSTATADVEATTPTPDADEEPPEPVGPVQPINVPGRYLYLKWWKLALVLLGVWAVAAVIGLGLFYWWYHSADKTPALFVVLVYVVACIVGAVMLAMTQGRPLVSALSVAVMSGPFAALVAAAPLYGYYHCERVGHCLVGVIPY</sequence>
<evidence type="ECO:0000256" key="1">
    <source>
        <dbReference type="SAM" id="MobiDB-lite"/>
    </source>
</evidence>
<reference evidence="3 4" key="1">
    <citation type="journal article" date="2019" name="Emerg. Microbes Infect.">
        <title>Comprehensive subspecies identification of 175 nontuberculous mycobacteria species based on 7547 genomic profiles.</title>
        <authorList>
            <person name="Matsumoto Y."/>
            <person name="Kinjo T."/>
            <person name="Motooka D."/>
            <person name="Nabeya D."/>
            <person name="Jung N."/>
            <person name="Uechi K."/>
            <person name="Horii T."/>
            <person name="Iida T."/>
            <person name="Fujita J."/>
            <person name="Nakamura S."/>
        </authorList>
    </citation>
    <scope>NUCLEOTIDE SEQUENCE [LARGE SCALE GENOMIC DNA]</scope>
    <source>
        <strain evidence="3 4">JCM 18113</strain>
    </source>
</reference>
<dbReference type="Proteomes" id="UP000465812">
    <property type="component" value="Chromosome"/>
</dbReference>
<feature type="compositionally biased region" description="Basic and acidic residues" evidence="1">
    <location>
        <begin position="1"/>
        <end position="12"/>
    </location>
</feature>
<organism evidence="3 4">
    <name type="scientific">Mycobacterium mantenii</name>
    <dbReference type="NCBI Taxonomy" id="560555"/>
    <lineage>
        <taxon>Bacteria</taxon>
        <taxon>Bacillati</taxon>
        <taxon>Actinomycetota</taxon>
        <taxon>Actinomycetes</taxon>
        <taxon>Mycobacteriales</taxon>
        <taxon>Mycobacteriaceae</taxon>
        <taxon>Mycobacterium</taxon>
        <taxon>Mycobacterium avium complex (MAC)</taxon>
    </lineage>
</organism>
<accession>A0ABN6AC84</accession>
<dbReference type="EMBL" id="AP022590">
    <property type="protein sequence ID" value="BBY39272.1"/>
    <property type="molecule type" value="Genomic_DNA"/>
</dbReference>
<dbReference type="RefSeq" id="WP_179970022.1">
    <property type="nucleotide sequence ID" value="NZ_AP022590.1"/>
</dbReference>
<keyword evidence="4" id="KW-1185">Reference proteome</keyword>
<feature type="transmembrane region" description="Helical" evidence="2">
    <location>
        <begin position="159"/>
        <end position="185"/>
    </location>
</feature>
<evidence type="ECO:0000313" key="4">
    <source>
        <dbReference type="Proteomes" id="UP000465812"/>
    </source>
</evidence>
<feature type="transmembrane region" description="Helical" evidence="2">
    <location>
        <begin position="131"/>
        <end position="152"/>
    </location>
</feature>
<protein>
    <recommendedName>
        <fullName evidence="5">Transmembrane protein</fullName>
    </recommendedName>
</protein>
<evidence type="ECO:0000256" key="2">
    <source>
        <dbReference type="SAM" id="Phobius"/>
    </source>
</evidence>
<keyword evidence="2" id="KW-0812">Transmembrane</keyword>
<keyword evidence="2" id="KW-0472">Membrane</keyword>
<gene>
    <name evidence="3" type="ORF">MMAN_34060</name>
</gene>
<evidence type="ECO:0000313" key="3">
    <source>
        <dbReference type="EMBL" id="BBY39272.1"/>
    </source>
</evidence>